<keyword evidence="3" id="KW-1185">Reference proteome</keyword>
<feature type="compositionally biased region" description="Basic and acidic residues" evidence="1">
    <location>
        <begin position="257"/>
        <end position="270"/>
    </location>
</feature>
<evidence type="ECO:0000256" key="1">
    <source>
        <dbReference type="SAM" id="MobiDB-lite"/>
    </source>
</evidence>
<feature type="compositionally biased region" description="Basic and acidic residues" evidence="1">
    <location>
        <begin position="70"/>
        <end position="80"/>
    </location>
</feature>
<dbReference type="InParanoid" id="W2SES2"/>
<organism evidence="2 3">
    <name type="scientific">Cyphellophora europaea (strain CBS 101466)</name>
    <name type="common">Phialophora europaea</name>
    <dbReference type="NCBI Taxonomy" id="1220924"/>
    <lineage>
        <taxon>Eukaryota</taxon>
        <taxon>Fungi</taxon>
        <taxon>Dikarya</taxon>
        <taxon>Ascomycota</taxon>
        <taxon>Pezizomycotina</taxon>
        <taxon>Eurotiomycetes</taxon>
        <taxon>Chaetothyriomycetidae</taxon>
        <taxon>Chaetothyriales</taxon>
        <taxon>Cyphellophoraceae</taxon>
        <taxon>Cyphellophora</taxon>
    </lineage>
</organism>
<accession>W2SES2</accession>
<dbReference type="Proteomes" id="UP000030752">
    <property type="component" value="Unassembled WGS sequence"/>
</dbReference>
<name>W2SES2_CYPE1</name>
<feature type="region of interest" description="Disordered" evidence="1">
    <location>
        <begin position="70"/>
        <end position="120"/>
    </location>
</feature>
<protein>
    <submittedName>
        <fullName evidence="2">Uncharacterized protein</fullName>
    </submittedName>
</protein>
<dbReference type="PANTHER" id="PTHR34204:SF2">
    <property type="entry name" value="RNA-BINDING ASCH DOMAIN PROTEIN"/>
    <property type="match status" value="1"/>
</dbReference>
<dbReference type="OrthoDB" id="112749at2759"/>
<dbReference type="RefSeq" id="XP_008711240.1">
    <property type="nucleotide sequence ID" value="XM_008713018.1"/>
</dbReference>
<reference evidence="2 3" key="1">
    <citation type="submission" date="2013-03" db="EMBL/GenBank/DDBJ databases">
        <title>The Genome Sequence of Phialophora europaea CBS 101466.</title>
        <authorList>
            <consortium name="The Broad Institute Genomics Platform"/>
            <person name="Cuomo C."/>
            <person name="de Hoog S."/>
            <person name="Gorbushina A."/>
            <person name="Walker B."/>
            <person name="Young S.K."/>
            <person name="Zeng Q."/>
            <person name="Gargeya S."/>
            <person name="Fitzgerald M."/>
            <person name="Haas B."/>
            <person name="Abouelleil A."/>
            <person name="Allen A.W."/>
            <person name="Alvarado L."/>
            <person name="Arachchi H.M."/>
            <person name="Berlin A.M."/>
            <person name="Chapman S.B."/>
            <person name="Gainer-Dewar J."/>
            <person name="Goldberg J."/>
            <person name="Griggs A."/>
            <person name="Gujja S."/>
            <person name="Hansen M."/>
            <person name="Howarth C."/>
            <person name="Imamovic A."/>
            <person name="Ireland A."/>
            <person name="Larimer J."/>
            <person name="McCowan C."/>
            <person name="Murphy C."/>
            <person name="Pearson M."/>
            <person name="Poon T.W."/>
            <person name="Priest M."/>
            <person name="Roberts A."/>
            <person name="Saif S."/>
            <person name="Shea T."/>
            <person name="Sisk P."/>
            <person name="Sykes S."/>
            <person name="Wortman J."/>
            <person name="Nusbaum C."/>
            <person name="Birren B."/>
        </authorList>
    </citation>
    <scope>NUCLEOTIDE SEQUENCE [LARGE SCALE GENOMIC DNA]</scope>
    <source>
        <strain evidence="2 3">CBS 101466</strain>
    </source>
</reference>
<proteinExistence type="predicted"/>
<dbReference type="GeneID" id="19968052"/>
<sequence length="281" mass="30927">MYASLLLPWSRTAPSAAETQYRAAAAYHVRTKGTIFLLPPPESALRAAFHAPPRPRTRMSAGAVALTKHFERNPAPEAHPRGVRGGGEGMEGGEEGAGDEVEADEGGAGKKDAYRKRKRREGEVHPYWAVPRGSNEEKTRVAGEMLERVLREARWRNVMLLHEGVAVYEVRVGRGWGMRWTLSLGRGSESECGRGIGGGAVLDREGEMAKEAEVDGTRDGDDADMEGWKIEKVTFRGFLEPIAGLDHELDLAKEEMNDVEVREGKEKEEPTSLAELPKART</sequence>
<feature type="compositionally biased region" description="Acidic residues" evidence="1">
    <location>
        <begin position="91"/>
        <end position="105"/>
    </location>
</feature>
<feature type="region of interest" description="Disordered" evidence="1">
    <location>
        <begin position="257"/>
        <end position="281"/>
    </location>
</feature>
<dbReference type="PANTHER" id="PTHR34204">
    <property type="entry name" value="RNA-BINDING ASCH DOMAIN PROTEIN"/>
    <property type="match status" value="1"/>
</dbReference>
<evidence type="ECO:0000313" key="2">
    <source>
        <dbReference type="EMBL" id="ETN46528.1"/>
    </source>
</evidence>
<dbReference type="VEuPathDB" id="FungiDB:HMPREF1541_00713"/>
<dbReference type="AlphaFoldDB" id="W2SES2"/>
<dbReference type="EMBL" id="KB822711">
    <property type="protein sequence ID" value="ETN46528.1"/>
    <property type="molecule type" value="Genomic_DNA"/>
</dbReference>
<dbReference type="eggNOG" id="ENOG502QW79">
    <property type="taxonomic scope" value="Eukaryota"/>
</dbReference>
<evidence type="ECO:0000313" key="3">
    <source>
        <dbReference type="Proteomes" id="UP000030752"/>
    </source>
</evidence>
<gene>
    <name evidence="2" type="ORF">HMPREF1541_00713</name>
</gene>
<dbReference type="HOGENOM" id="CLU_086410_0_0_1"/>